<keyword evidence="4" id="KW-1185">Reference proteome</keyword>
<dbReference type="AlphaFoldDB" id="A0A5C3KAR5"/>
<dbReference type="EMBL" id="ML210597">
    <property type="protein sequence ID" value="TFK16952.1"/>
    <property type="molecule type" value="Genomic_DNA"/>
</dbReference>
<feature type="transmembrane region" description="Helical" evidence="2">
    <location>
        <begin position="302"/>
        <end position="331"/>
    </location>
</feature>
<keyword evidence="2" id="KW-1133">Transmembrane helix</keyword>
<dbReference type="STRING" id="230819.A0A5C3KAR5"/>
<proteinExistence type="predicted"/>
<evidence type="ECO:0000256" key="2">
    <source>
        <dbReference type="SAM" id="Phobius"/>
    </source>
</evidence>
<keyword evidence="2" id="KW-0812">Transmembrane</keyword>
<dbReference type="Proteomes" id="UP000307440">
    <property type="component" value="Unassembled WGS sequence"/>
</dbReference>
<dbReference type="OrthoDB" id="2756615at2759"/>
<accession>A0A5C3KAR5</accession>
<feature type="compositionally biased region" description="Polar residues" evidence="1">
    <location>
        <begin position="376"/>
        <end position="418"/>
    </location>
</feature>
<protein>
    <submittedName>
        <fullName evidence="3">Uncharacterized protein</fullName>
    </submittedName>
</protein>
<reference evidence="3 4" key="1">
    <citation type="journal article" date="2019" name="Nat. Ecol. Evol.">
        <title>Megaphylogeny resolves global patterns of mushroom evolution.</title>
        <authorList>
            <person name="Varga T."/>
            <person name="Krizsan K."/>
            <person name="Foldi C."/>
            <person name="Dima B."/>
            <person name="Sanchez-Garcia M."/>
            <person name="Sanchez-Ramirez S."/>
            <person name="Szollosi G.J."/>
            <person name="Szarkandi J.G."/>
            <person name="Papp V."/>
            <person name="Albert L."/>
            <person name="Andreopoulos W."/>
            <person name="Angelini C."/>
            <person name="Antonin V."/>
            <person name="Barry K.W."/>
            <person name="Bougher N.L."/>
            <person name="Buchanan P."/>
            <person name="Buyck B."/>
            <person name="Bense V."/>
            <person name="Catcheside P."/>
            <person name="Chovatia M."/>
            <person name="Cooper J."/>
            <person name="Damon W."/>
            <person name="Desjardin D."/>
            <person name="Finy P."/>
            <person name="Geml J."/>
            <person name="Haridas S."/>
            <person name="Hughes K."/>
            <person name="Justo A."/>
            <person name="Karasinski D."/>
            <person name="Kautmanova I."/>
            <person name="Kiss B."/>
            <person name="Kocsube S."/>
            <person name="Kotiranta H."/>
            <person name="LaButti K.M."/>
            <person name="Lechner B.E."/>
            <person name="Liimatainen K."/>
            <person name="Lipzen A."/>
            <person name="Lukacs Z."/>
            <person name="Mihaltcheva S."/>
            <person name="Morgado L.N."/>
            <person name="Niskanen T."/>
            <person name="Noordeloos M.E."/>
            <person name="Ohm R.A."/>
            <person name="Ortiz-Santana B."/>
            <person name="Ovrebo C."/>
            <person name="Racz N."/>
            <person name="Riley R."/>
            <person name="Savchenko A."/>
            <person name="Shiryaev A."/>
            <person name="Soop K."/>
            <person name="Spirin V."/>
            <person name="Szebenyi C."/>
            <person name="Tomsovsky M."/>
            <person name="Tulloss R.E."/>
            <person name="Uehling J."/>
            <person name="Grigoriev I.V."/>
            <person name="Vagvolgyi C."/>
            <person name="Papp T."/>
            <person name="Martin F.M."/>
            <person name="Miettinen O."/>
            <person name="Hibbett D.S."/>
            <person name="Nagy L.G."/>
        </authorList>
    </citation>
    <scope>NUCLEOTIDE SEQUENCE [LARGE SCALE GENOMIC DNA]</scope>
    <source>
        <strain evidence="3 4">CBS 121175</strain>
    </source>
</reference>
<sequence length="484" mass="52678">MASRSVSIFHDDSAPGFNFTTGTSVDWVVEQDSKWAGGRSMVFRPDGSSGEVTGDFAFTFEGTSVSFTGSLPIGNDSRHVVVQVDDGTPSAHRFRAGPYQELYRTPNLSAGNHTIYARNLPVGSAIDFAVVIPSQEDNILGKTVIVDNLSNDVVSYEGTWGQFAPKKVSASEGQQTGLPYLDTMHQTSTNGDIAVINFFGSSVSLFGQVSISRPLTVNFTLDCTISETAVFSPESYNNISEKRLNFPLYARQGLSDGLHDLRITLIESNDEVLSLDYILYTASFADPRRATPQKSFCSPPPYMVPAGAIIGGALGGMAVFFFSLFCVVFFVKRRGRKMVRPNSTLLLSLDAAPSISRGVEAFGMAPIAKPPPARSVPQNVHPTPFESSPSEWNTSTPVPQTSIVKDQGKQQLQDSQITARRTTQEFGELYRAVQMLSQETQRLRGQLGERSEDAQPPPYEDHFLPTSSSPVAPPISGPRPSKHF</sequence>
<feature type="compositionally biased region" description="Basic and acidic residues" evidence="1">
    <location>
        <begin position="447"/>
        <end position="463"/>
    </location>
</feature>
<keyword evidence="2" id="KW-0472">Membrane</keyword>
<evidence type="ECO:0000313" key="4">
    <source>
        <dbReference type="Proteomes" id="UP000307440"/>
    </source>
</evidence>
<feature type="region of interest" description="Disordered" evidence="1">
    <location>
        <begin position="370"/>
        <end position="418"/>
    </location>
</feature>
<organism evidence="3 4">
    <name type="scientific">Coprinopsis marcescibilis</name>
    <name type="common">Agaric fungus</name>
    <name type="synonym">Psathyrella marcescibilis</name>
    <dbReference type="NCBI Taxonomy" id="230819"/>
    <lineage>
        <taxon>Eukaryota</taxon>
        <taxon>Fungi</taxon>
        <taxon>Dikarya</taxon>
        <taxon>Basidiomycota</taxon>
        <taxon>Agaricomycotina</taxon>
        <taxon>Agaricomycetes</taxon>
        <taxon>Agaricomycetidae</taxon>
        <taxon>Agaricales</taxon>
        <taxon>Agaricineae</taxon>
        <taxon>Psathyrellaceae</taxon>
        <taxon>Coprinopsis</taxon>
    </lineage>
</organism>
<gene>
    <name evidence="3" type="ORF">FA15DRAFT_711252</name>
</gene>
<evidence type="ECO:0000313" key="3">
    <source>
        <dbReference type="EMBL" id="TFK16952.1"/>
    </source>
</evidence>
<name>A0A5C3KAR5_COPMA</name>
<dbReference type="Gene3D" id="2.60.120.260">
    <property type="entry name" value="Galactose-binding domain-like"/>
    <property type="match status" value="2"/>
</dbReference>
<evidence type="ECO:0000256" key="1">
    <source>
        <dbReference type="SAM" id="MobiDB-lite"/>
    </source>
</evidence>
<feature type="region of interest" description="Disordered" evidence="1">
    <location>
        <begin position="440"/>
        <end position="484"/>
    </location>
</feature>